<dbReference type="AlphaFoldDB" id="A0A640SPM1"/>
<dbReference type="EMBL" id="BLIO01000001">
    <property type="protein sequence ID" value="GFE12742.1"/>
    <property type="molecule type" value="Genomic_DNA"/>
</dbReference>
<reference evidence="1 2" key="1">
    <citation type="submission" date="2019-12" db="EMBL/GenBank/DDBJ databases">
        <title>Whole genome shotgun sequence of Streptomyces hygroscopicus subsp. glebosus NBRC 13786.</title>
        <authorList>
            <person name="Ichikawa N."/>
            <person name="Kimura A."/>
            <person name="Kitahashi Y."/>
            <person name="Komaki H."/>
            <person name="Tamura T."/>
        </authorList>
    </citation>
    <scope>NUCLEOTIDE SEQUENCE [LARGE SCALE GENOMIC DNA]</scope>
    <source>
        <strain evidence="1 2">NBRC 13786</strain>
    </source>
</reference>
<name>A0A640SPM1_9ACTN</name>
<evidence type="ECO:0000313" key="2">
    <source>
        <dbReference type="Proteomes" id="UP000430079"/>
    </source>
</evidence>
<dbReference type="SUPFAM" id="SSF52540">
    <property type="entry name" value="P-loop containing nucleoside triphosphate hydrolases"/>
    <property type="match status" value="1"/>
</dbReference>
<comment type="caution">
    <text evidence="1">The sequence shown here is derived from an EMBL/GenBank/DDBJ whole genome shotgun (WGS) entry which is preliminary data.</text>
</comment>
<proteinExistence type="predicted"/>
<keyword evidence="2" id="KW-1185">Reference proteome</keyword>
<organism evidence="1 2">
    <name type="scientific">Streptomyces glebosus</name>
    <dbReference type="NCBI Taxonomy" id="249580"/>
    <lineage>
        <taxon>Bacteria</taxon>
        <taxon>Bacillati</taxon>
        <taxon>Actinomycetota</taxon>
        <taxon>Actinomycetes</taxon>
        <taxon>Kitasatosporales</taxon>
        <taxon>Streptomycetaceae</taxon>
        <taxon>Streptomyces</taxon>
    </lineage>
</organism>
<accession>A0A640SPM1</accession>
<dbReference type="Proteomes" id="UP000430079">
    <property type="component" value="Unassembled WGS sequence"/>
</dbReference>
<sequence length="436" mass="49321">MYTLDGGPRGGALVTEAARTHEEVIREIGRWGTCDPSVEALPFLLSPRVQAVVRDLQSTYDIRFESVSALHRIAVDKHLSPLLLGITEGRPVTAAELDALAAATRDDPVQSAFSPLGGVDAPHAVARERIHLLKSLWKPFAAWWRSCFTGDHSASAPMTDLWRLYIPFGQWIVREKRERRSGELFMVGFNGSPGAGKTVLTNALAVVLNHLLDAEAEGQAVARSGDDWYLGKRDRDVLRRRGYDPGPPGIPNRALPGTHDLAWLKRNLLEMERSTRQSAIRMGNFDKKADDQPTGADRYFEVRGKVGVFLFDLWFAGAETDVDPGKLREGLRRRVAENLRAWGSVFARMDALWAFDWPPFEQMVWEREAQERLVEQRRGARGMSHEHLRAFMTYMTERSWDWQTTSPIPPDRTITFRAWRDTNHRMIAVQRGGRAS</sequence>
<dbReference type="InterPro" id="IPR027417">
    <property type="entry name" value="P-loop_NTPase"/>
</dbReference>
<dbReference type="RefSeq" id="WP_229894111.1">
    <property type="nucleotide sequence ID" value="NZ_BLIO01000001.1"/>
</dbReference>
<evidence type="ECO:0008006" key="3">
    <source>
        <dbReference type="Google" id="ProtNLM"/>
    </source>
</evidence>
<dbReference type="Gene3D" id="3.40.50.300">
    <property type="entry name" value="P-loop containing nucleotide triphosphate hydrolases"/>
    <property type="match status" value="1"/>
</dbReference>
<evidence type="ECO:0000313" key="1">
    <source>
        <dbReference type="EMBL" id="GFE12742.1"/>
    </source>
</evidence>
<protein>
    <recommendedName>
        <fullName evidence="3">Kinase</fullName>
    </recommendedName>
</protein>
<gene>
    <name evidence="1" type="ORF">Sgleb_07890</name>
</gene>